<dbReference type="RefSeq" id="WP_376809873.1">
    <property type="nucleotide sequence ID" value="NZ_JBHTAC010000050.1"/>
</dbReference>
<reference evidence="2" key="1">
    <citation type="journal article" date="2019" name="Int. J. Syst. Evol. Microbiol.">
        <title>The Global Catalogue of Microorganisms (GCM) 10K type strain sequencing project: providing services to taxonomists for standard genome sequencing and annotation.</title>
        <authorList>
            <consortium name="The Broad Institute Genomics Platform"/>
            <consortium name="The Broad Institute Genome Sequencing Center for Infectious Disease"/>
            <person name="Wu L."/>
            <person name="Ma J."/>
        </authorList>
    </citation>
    <scope>NUCLEOTIDE SEQUENCE [LARGE SCALE GENOMIC DNA]</scope>
    <source>
        <strain evidence="2">CGMCC 1.9106</strain>
    </source>
</reference>
<sequence>MMAPVLPAVQRIRAKICQHFNVVKARSPGARRAACSGLGCWDQWLVLAGFDRGDHGGRFALAAAVGPQLHVVPEGGVNNAVLPGGVQVVG</sequence>
<dbReference type="Proteomes" id="UP001596392">
    <property type="component" value="Unassembled WGS sequence"/>
</dbReference>
<keyword evidence="2" id="KW-1185">Reference proteome</keyword>
<proteinExistence type="predicted"/>
<organism evidence="1 2">
    <name type="scientific">Catellatospora aurea</name>
    <dbReference type="NCBI Taxonomy" id="1337874"/>
    <lineage>
        <taxon>Bacteria</taxon>
        <taxon>Bacillati</taxon>
        <taxon>Actinomycetota</taxon>
        <taxon>Actinomycetes</taxon>
        <taxon>Micromonosporales</taxon>
        <taxon>Micromonosporaceae</taxon>
        <taxon>Catellatospora</taxon>
    </lineage>
</organism>
<dbReference type="EMBL" id="JBHTAC010000050">
    <property type="protein sequence ID" value="MFC7247117.1"/>
    <property type="molecule type" value="Genomic_DNA"/>
</dbReference>
<evidence type="ECO:0000313" key="2">
    <source>
        <dbReference type="Proteomes" id="UP001596392"/>
    </source>
</evidence>
<protein>
    <submittedName>
        <fullName evidence="1">Uncharacterized protein</fullName>
    </submittedName>
</protein>
<name>A0ABW2H824_9ACTN</name>
<comment type="caution">
    <text evidence="1">The sequence shown here is derived from an EMBL/GenBank/DDBJ whole genome shotgun (WGS) entry which is preliminary data.</text>
</comment>
<gene>
    <name evidence="1" type="ORF">ACFQO7_31970</name>
</gene>
<accession>A0ABW2H824</accession>
<evidence type="ECO:0000313" key="1">
    <source>
        <dbReference type="EMBL" id="MFC7247117.1"/>
    </source>
</evidence>